<feature type="compositionally biased region" description="Polar residues" evidence="4">
    <location>
        <begin position="53"/>
        <end position="80"/>
    </location>
</feature>
<dbReference type="Gene3D" id="1.10.238.20">
    <property type="entry name" value="Pheromone/general odorant binding protein domain"/>
    <property type="match status" value="1"/>
</dbReference>
<feature type="compositionally biased region" description="Polar residues" evidence="4">
    <location>
        <begin position="387"/>
        <end position="401"/>
    </location>
</feature>
<organism evidence="6 7">
    <name type="scientific">Cinara cedri</name>
    <dbReference type="NCBI Taxonomy" id="506608"/>
    <lineage>
        <taxon>Eukaryota</taxon>
        <taxon>Metazoa</taxon>
        <taxon>Ecdysozoa</taxon>
        <taxon>Arthropoda</taxon>
        <taxon>Hexapoda</taxon>
        <taxon>Insecta</taxon>
        <taxon>Pterygota</taxon>
        <taxon>Neoptera</taxon>
        <taxon>Paraneoptera</taxon>
        <taxon>Hemiptera</taxon>
        <taxon>Sternorrhyncha</taxon>
        <taxon>Aphidomorpha</taxon>
        <taxon>Aphidoidea</taxon>
        <taxon>Aphididae</taxon>
        <taxon>Lachninae</taxon>
        <taxon>Cinara</taxon>
    </lineage>
</organism>
<feature type="region of interest" description="Disordered" evidence="4">
    <location>
        <begin position="53"/>
        <end position="234"/>
    </location>
</feature>
<dbReference type="PANTHER" id="PTHR21066">
    <property type="entry name" value="ODORANT-BINDING PROTEIN 59A-RELATED"/>
    <property type="match status" value="1"/>
</dbReference>
<evidence type="ECO:0000256" key="5">
    <source>
        <dbReference type="SAM" id="SignalP"/>
    </source>
</evidence>
<dbReference type="PANTHER" id="PTHR21066:SF9">
    <property type="entry name" value="ODORANT-BINDING PROTEIN 59A"/>
    <property type="match status" value="1"/>
</dbReference>
<evidence type="ECO:0000256" key="3">
    <source>
        <dbReference type="ARBA" id="ARBA00022525"/>
    </source>
</evidence>
<dbReference type="InterPro" id="IPR036728">
    <property type="entry name" value="PBP_GOBP_sf"/>
</dbReference>
<proteinExistence type="inferred from homology"/>
<dbReference type="GO" id="GO:0005549">
    <property type="term" value="F:odorant binding"/>
    <property type="evidence" value="ECO:0007669"/>
    <property type="project" value="InterPro"/>
</dbReference>
<dbReference type="OrthoDB" id="8194482at2759"/>
<feature type="chain" id="PRO_5022663878" evidence="5">
    <location>
        <begin position="31"/>
        <end position="408"/>
    </location>
</feature>
<dbReference type="Proteomes" id="UP000325440">
    <property type="component" value="Unassembled WGS sequence"/>
</dbReference>
<feature type="compositionally biased region" description="Basic and acidic residues" evidence="4">
    <location>
        <begin position="122"/>
        <end position="131"/>
    </location>
</feature>
<evidence type="ECO:0000313" key="6">
    <source>
        <dbReference type="EMBL" id="VVC25238.1"/>
    </source>
</evidence>
<protein>
    <submittedName>
        <fullName evidence="6">Pheromone/general odorant binding protein</fullName>
    </submittedName>
</protein>
<comment type="subcellular location">
    <subcellularLocation>
        <location evidence="1">Secreted</location>
    </subcellularLocation>
</comment>
<accession>A0A5E4M7A6</accession>
<dbReference type="InterPro" id="IPR052295">
    <property type="entry name" value="Odorant-binding_protein"/>
</dbReference>
<sequence length="408" mass="45488">MCGPNSGRDRWTTTTLLVVAVLLAAGEVHNLKCRTTDQSRRQGEFIDIAEQCKNQTARGMPSSSQESDYPSAAGYNNGSSRDNRINSGRRPGNQDGRRNNNREYNVHRQDFGDIYGHGYGSGDRHNSKSEHGNSNSDRGNGGDRSNSDRGNDGDRSNSGRGNGGDRSNSDRSNGGDRSNSDRGNGGDRSNSENRDSTSCNVQQSSEYNGGQRGDHKRQGNSYNPSVDYDAKQSNFNIRQLQQTRRYRRDVYNKNNNRRGAAATTTGRGRLLGDNRFRNVTKNGSNQAKGSILENMDACTIHCVFNQLEMLNSATSRPDKPSIVNIMTNHIKDVELKEFIQDSIEECFDTLELDSHNTKCEFSKNFAICMENKAQKNCDDWDEIDMQSANKMNSAQEGNNNQPDKRKGY</sequence>
<feature type="compositionally biased region" description="Basic and acidic residues" evidence="4">
    <location>
        <begin position="145"/>
        <end position="157"/>
    </location>
</feature>
<feature type="compositionally biased region" description="Polar residues" evidence="4">
    <location>
        <begin position="196"/>
        <end position="208"/>
    </location>
</feature>
<gene>
    <name evidence="6" type="ORF">CINCED_3A023250</name>
</gene>
<evidence type="ECO:0000256" key="4">
    <source>
        <dbReference type="SAM" id="MobiDB-lite"/>
    </source>
</evidence>
<feature type="signal peptide" evidence="5">
    <location>
        <begin position="1"/>
        <end position="30"/>
    </location>
</feature>
<feature type="compositionally biased region" description="Basic and acidic residues" evidence="4">
    <location>
        <begin position="95"/>
        <end position="111"/>
    </location>
</feature>
<feature type="region of interest" description="Disordered" evidence="4">
    <location>
        <begin position="387"/>
        <end position="408"/>
    </location>
</feature>
<evidence type="ECO:0000256" key="1">
    <source>
        <dbReference type="ARBA" id="ARBA00004613"/>
    </source>
</evidence>
<keyword evidence="3" id="KW-0964">Secreted</keyword>
<evidence type="ECO:0000313" key="7">
    <source>
        <dbReference type="Proteomes" id="UP000325440"/>
    </source>
</evidence>
<evidence type="ECO:0000256" key="2">
    <source>
        <dbReference type="ARBA" id="ARBA00008098"/>
    </source>
</evidence>
<dbReference type="EMBL" id="CABPRJ010000010">
    <property type="protein sequence ID" value="VVC25238.1"/>
    <property type="molecule type" value="Genomic_DNA"/>
</dbReference>
<keyword evidence="5" id="KW-0732">Signal</keyword>
<dbReference type="CDD" id="cd23992">
    <property type="entry name" value="PBP_GOBP"/>
    <property type="match status" value="1"/>
</dbReference>
<dbReference type="AlphaFoldDB" id="A0A5E4M7A6"/>
<reference evidence="6 7" key="1">
    <citation type="submission" date="2019-08" db="EMBL/GenBank/DDBJ databases">
        <authorList>
            <person name="Alioto T."/>
            <person name="Alioto T."/>
            <person name="Gomez Garrido J."/>
        </authorList>
    </citation>
    <scope>NUCLEOTIDE SEQUENCE [LARGE SCALE GENOMIC DNA]</scope>
</reference>
<dbReference type="GO" id="GO:0005576">
    <property type="term" value="C:extracellular region"/>
    <property type="evidence" value="ECO:0007669"/>
    <property type="project" value="UniProtKB-SubCell"/>
</dbReference>
<keyword evidence="7" id="KW-1185">Reference proteome</keyword>
<name>A0A5E4M7A6_9HEMI</name>
<comment type="similarity">
    <text evidence="2">Belongs to the PBP/GOBP family.</text>
</comment>
<dbReference type="SUPFAM" id="SSF47565">
    <property type="entry name" value="Insect pheromone/odorant-binding proteins"/>
    <property type="match status" value="1"/>
</dbReference>